<feature type="compositionally biased region" description="Acidic residues" evidence="2">
    <location>
        <begin position="165"/>
        <end position="175"/>
    </location>
</feature>
<comment type="similarity">
    <text evidence="1">Belongs to the WAPL family.</text>
</comment>
<feature type="compositionally biased region" description="Basic and acidic residues" evidence="2">
    <location>
        <begin position="639"/>
        <end position="650"/>
    </location>
</feature>
<proteinExistence type="inferred from homology"/>
<comment type="caution">
    <text evidence="4">The sequence shown here is derived from an EMBL/GenBank/DDBJ whole genome shotgun (WGS) entry which is preliminary data.</text>
</comment>
<dbReference type="EMBL" id="CANHGI010000004">
    <property type="protein sequence ID" value="CAI5448070.1"/>
    <property type="molecule type" value="Genomic_DNA"/>
</dbReference>
<dbReference type="PANTHER" id="PTHR22100:SF13">
    <property type="entry name" value="WINGS APART-LIKE PROTEIN HOMOLOG"/>
    <property type="match status" value="1"/>
</dbReference>
<dbReference type="InterPro" id="IPR012502">
    <property type="entry name" value="WAPL_dom"/>
</dbReference>
<dbReference type="InterPro" id="IPR011989">
    <property type="entry name" value="ARM-like"/>
</dbReference>
<dbReference type="Proteomes" id="UP001152747">
    <property type="component" value="Unassembled WGS sequence"/>
</dbReference>
<keyword evidence="5" id="KW-1185">Reference proteome</keyword>
<feature type="domain" description="WAPL" evidence="3">
    <location>
        <begin position="206"/>
        <end position="727"/>
    </location>
</feature>
<evidence type="ECO:0000313" key="4">
    <source>
        <dbReference type="EMBL" id="CAI5448070.1"/>
    </source>
</evidence>
<dbReference type="InterPro" id="IPR039874">
    <property type="entry name" value="WAPL"/>
</dbReference>
<evidence type="ECO:0000313" key="5">
    <source>
        <dbReference type="Proteomes" id="UP001152747"/>
    </source>
</evidence>
<protein>
    <recommendedName>
        <fullName evidence="3">WAPL domain-containing protein</fullName>
    </recommendedName>
</protein>
<reference evidence="4" key="1">
    <citation type="submission" date="2022-11" db="EMBL/GenBank/DDBJ databases">
        <authorList>
            <person name="Kikuchi T."/>
        </authorList>
    </citation>
    <scope>NUCLEOTIDE SEQUENCE</scope>
    <source>
        <strain evidence="4">PS1010</strain>
    </source>
</reference>
<evidence type="ECO:0000256" key="2">
    <source>
        <dbReference type="SAM" id="MobiDB-lite"/>
    </source>
</evidence>
<dbReference type="PROSITE" id="PS51271">
    <property type="entry name" value="WAPL"/>
    <property type="match status" value="1"/>
</dbReference>
<dbReference type="Gene3D" id="1.25.10.10">
    <property type="entry name" value="Leucine-rich Repeat Variant"/>
    <property type="match status" value="1"/>
</dbReference>
<name>A0A9P1ILZ6_9PELO</name>
<feature type="compositionally biased region" description="Polar residues" evidence="2">
    <location>
        <begin position="198"/>
        <end position="212"/>
    </location>
</feature>
<accession>A0A9P1ILZ6</accession>
<feature type="compositionally biased region" description="Low complexity" evidence="2">
    <location>
        <begin position="55"/>
        <end position="76"/>
    </location>
</feature>
<dbReference type="AlphaFoldDB" id="A0A9P1ILZ6"/>
<sequence length="752" mass="85161">MSSFKSFGGAKTETIDAFSKPIVRRRFQATQSQQPVDDLPNVSDDGTKSPEQVFSPPVSIPSNVSSSDSSDNESSPTNLSQGSTASLNKKMEASKIATPPKHLAPKKRSNSAYDFDEDEGEETLKNEVNSEPIQKKMKPQDETEGAKFIPKKEKKLVYQHKWTNDFEDEEEEEPEQPSSSRIRQPILSAQPRKPIYSRQPSTSSNPPLQRGSSARVRNVKDSNEILESGEYDDFKQDVIYILSTLNNKNSSINVKTLSTISLAKKCILPDFRQFLNTEQMAPMLFKSFAEAPQNPLFALTASSVIYLLYRDFNSIKLDFSTLKVIAQLLRIETLGENEEESKKTVNQVWEIFQNYAERQEYRGKKITFDMKKEYLTASNLILEGLVFITARCANDEKLKTELVNLSILQYCVAKVEKMVEQIRQTPFENEDAQRFPLHTLDRCFRILDTASSFHKKNQAFLVSHRSSTLINVLAEFLSLIHEFVPKVSKEMCEKYMNCLSVMANIMINLSHENELCSSKFGQIPGFIVKSLASITHLAPLYAQDKRYDISVLMTSFVVNLVERCNTNRKKLITTPILVCSPDKKIVEEQNALEAIAKLFVHHESNARTTDEDLDNDLAFEEKDLDDEDENGDGDSDDEGTTKDGRLNRKKMENMDQADVFNVLSNVMTKASVHMEDSILASHYGLLIGCLLNQNEEFVDVVKEVMPDKSLSSMAAQLQRFHDFLKVTTGSKPESEATTRSIEKIIDVIERLD</sequence>
<feature type="compositionally biased region" description="Acidic residues" evidence="2">
    <location>
        <begin position="621"/>
        <end position="638"/>
    </location>
</feature>
<evidence type="ECO:0000259" key="3">
    <source>
        <dbReference type="PROSITE" id="PS51271"/>
    </source>
</evidence>
<feature type="region of interest" description="Disordered" evidence="2">
    <location>
        <begin position="1"/>
        <end position="152"/>
    </location>
</feature>
<feature type="compositionally biased region" description="Polar residues" evidence="2">
    <location>
        <begin position="77"/>
        <end position="87"/>
    </location>
</feature>
<dbReference type="PANTHER" id="PTHR22100">
    <property type="entry name" value="WINGS APART-LIKE PROTEIN HOMOLOG"/>
    <property type="match status" value="1"/>
</dbReference>
<organism evidence="4 5">
    <name type="scientific">Caenorhabditis angaria</name>
    <dbReference type="NCBI Taxonomy" id="860376"/>
    <lineage>
        <taxon>Eukaryota</taxon>
        <taxon>Metazoa</taxon>
        <taxon>Ecdysozoa</taxon>
        <taxon>Nematoda</taxon>
        <taxon>Chromadorea</taxon>
        <taxon>Rhabditida</taxon>
        <taxon>Rhabditina</taxon>
        <taxon>Rhabditomorpha</taxon>
        <taxon>Rhabditoidea</taxon>
        <taxon>Rhabditidae</taxon>
        <taxon>Peloderinae</taxon>
        <taxon>Caenorhabditis</taxon>
    </lineage>
</organism>
<dbReference type="Pfam" id="PF07814">
    <property type="entry name" value="WAPL"/>
    <property type="match status" value="1"/>
</dbReference>
<gene>
    <name evidence="4" type="ORF">CAMP_LOCUS10707</name>
</gene>
<dbReference type="OrthoDB" id="78088at2759"/>
<feature type="region of interest" description="Disordered" evidence="2">
    <location>
        <begin position="165"/>
        <end position="219"/>
    </location>
</feature>
<dbReference type="InterPro" id="IPR022771">
    <property type="entry name" value="WAPL_C"/>
</dbReference>
<evidence type="ECO:0000256" key="1">
    <source>
        <dbReference type="ARBA" id="ARBA00006854"/>
    </source>
</evidence>
<feature type="region of interest" description="Disordered" evidence="2">
    <location>
        <begin position="621"/>
        <end position="650"/>
    </location>
</feature>